<dbReference type="GO" id="GO:0006284">
    <property type="term" value="P:base-excision repair"/>
    <property type="evidence" value="ECO:0007669"/>
    <property type="project" value="TreeGrafter"/>
</dbReference>
<dbReference type="InterPro" id="IPR036691">
    <property type="entry name" value="Endo/exonu/phosph_ase_sf"/>
</dbReference>
<keyword evidence="4 5" id="KW-0460">Magnesium</keyword>
<sequence length="260" mass="30835">MHCGFNTKVKKILQKDGRRRHDIWIASNTYKENEKLILQTLEGLGYPKTFIKQKKRRYPTVNLKPIQNKRNSIKAITFNINGFRNKSEEVYAFLDRRRPDILAMQETLLSEERYRTYIPGYTTIEAKMTDREGGRGLLLSVRNNRGLRLSEYKSDPNYLAGIIEGLDMQKEKFSMLIINVYASCDSKTKRQTIQQVCRLVERELQRQKFKEIIMLGDWNDTPEKTYNRLTKQGMAFNDSFINFRQPTRFVRRTRRGRCID</sequence>
<dbReference type="GO" id="GO:0008081">
    <property type="term" value="F:phosphoric diester hydrolase activity"/>
    <property type="evidence" value="ECO:0007669"/>
    <property type="project" value="TreeGrafter"/>
</dbReference>
<evidence type="ECO:0000313" key="9">
    <source>
        <dbReference type="Proteomes" id="UP000011185"/>
    </source>
</evidence>
<dbReference type="OrthoDB" id="2671967at2759"/>
<feature type="domain" description="Endonuclease/exonuclease/phosphatase" evidence="7">
    <location>
        <begin position="76"/>
        <end position="258"/>
    </location>
</feature>
<keyword evidence="8" id="KW-0255">Endonuclease</keyword>
<dbReference type="GO" id="GO:0140078">
    <property type="term" value="F:class I DNA-(apurinic or apyrimidinic site) endonuclease activity"/>
    <property type="evidence" value="ECO:0007669"/>
    <property type="project" value="UniProtKB-EC"/>
</dbReference>
<dbReference type="EC" id="4.2.99.18" evidence="8"/>
<evidence type="ECO:0000256" key="4">
    <source>
        <dbReference type="ARBA" id="ARBA00022842"/>
    </source>
</evidence>
<reference evidence="8 9" key="1">
    <citation type="journal article" date="2012" name="PLoS Pathog.">
        <title>The genome of the obligate intracellular parasite Trachipleistophora hominis: new insights into microsporidian genome dynamics and reductive evolution.</title>
        <authorList>
            <person name="Heinz E."/>
            <person name="Williams T.A."/>
            <person name="Nakjang S."/>
            <person name="Noel C.J."/>
            <person name="Swan D.C."/>
            <person name="Goldberg A.V."/>
            <person name="Harris S.R."/>
            <person name="Weinmaier T."/>
            <person name="Markert S."/>
            <person name="Becher D."/>
            <person name="Bernhardt J."/>
            <person name="Dagan T."/>
            <person name="Hacker C."/>
            <person name="Lucocq J.M."/>
            <person name="Schweder T."/>
            <person name="Rattei T."/>
            <person name="Hall N."/>
            <person name="Hirt R.P."/>
            <person name="Embley T.M."/>
        </authorList>
    </citation>
    <scope>NUCLEOTIDE SEQUENCE [LARGE SCALE GENOMIC DNA]</scope>
</reference>
<dbReference type="PANTHER" id="PTHR22748:SF6">
    <property type="entry name" value="DNA-(APURINIC OR APYRIMIDINIC SITE) ENDONUCLEASE"/>
    <property type="match status" value="1"/>
</dbReference>
<dbReference type="Gene3D" id="3.60.10.10">
    <property type="entry name" value="Endonuclease/exonuclease/phosphatase"/>
    <property type="match status" value="1"/>
</dbReference>
<dbReference type="Proteomes" id="UP000011185">
    <property type="component" value="Unassembled WGS sequence"/>
</dbReference>
<comment type="similarity">
    <text evidence="1">Belongs to the DNA repair enzymes AP/ExoA family.</text>
</comment>
<feature type="binding site" evidence="5">
    <location>
        <position position="217"/>
    </location>
    <ligand>
        <name>Mg(2+)</name>
        <dbReference type="ChEBI" id="CHEBI:18420"/>
        <label>1</label>
    </ligand>
</feature>
<feature type="binding site" evidence="5">
    <location>
        <position position="106"/>
    </location>
    <ligand>
        <name>Mg(2+)</name>
        <dbReference type="ChEBI" id="CHEBI:18420"/>
        <label>1</label>
    </ligand>
</feature>
<dbReference type="HOGENOM" id="CLU_1070338_0_0_1"/>
<dbReference type="GO" id="GO:0008311">
    <property type="term" value="F:double-stranded DNA 3'-5' DNA exonuclease activity"/>
    <property type="evidence" value="ECO:0007669"/>
    <property type="project" value="TreeGrafter"/>
</dbReference>
<dbReference type="VEuPathDB" id="MicrosporidiaDB:THOM_2742"/>
<dbReference type="InterPro" id="IPR005135">
    <property type="entry name" value="Endo/exonuclease/phosphatase"/>
</dbReference>
<evidence type="ECO:0000256" key="5">
    <source>
        <dbReference type="PIRSR" id="PIRSR604808-2"/>
    </source>
</evidence>
<keyword evidence="3" id="KW-0378">Hydrolase</keyword>
<feature type="binding site" evidence="5">
    <location>
        <position position="79"/>
    </location>
    <ligand>
        <name>Mg(2+)</name>
        <dbReference type="ChEBI" id="CHEBI:18420"/>
        <label>1</label>
    </ligand>
</feature>
<accession>L7JSC8</accession>
<evidence type="ECO:0000313" key="8">
    <source>
        <dbReference type="EMBL" id="ELQ74334.1"/>
    </source>
</evidence>
<keyword evidence="8" id="KW-0456">Lyase</keyword>
<dbReference type="InterPro" id="IPR004808">
    <property type="entry name" value="AP_endonuc_1"/>
</dbReference>
<keyword evidence="9" id="KW-1185">Reference proteome</keyword>
<evidence type="ECO:0000259" key="7">
    <source>
        <dbReference type="Pfam" id="PF03372"/>
    </source>
</evidence>
<comment type="cofactor">
    <cofactor evidence="5">
        <name>Mg(2+)</name>
        <dbReference type="ChEBI" id="CHEBI:18420"/>
    </cofactor>
    <cofactor evidence="5">
        <name>Mn(2+)</name>
        <dbReference type="ChEBI" id="CHEBI:29035"/>
    </cofactor>
    <text evidence="5">Probably binds two magnesium or manganese ions per subunit.</text>
</comment>
<organism evidence="8 9">
    <name type="scientific">Trachipleistophora hominis</name>
    <name type="common">Microsporidian parasite</name>
    <dbReference type="NCBI Taxonomy" id="72359"/>
    <lineage>
        <taxon>Eukaryota</taxon>
        <taxon>Fungi</taxon>
        <taxon>Fungi incertae sedis</taxon>
        <taxon>Microsporidia</taxon>
        <taxon>Pleistophoridae</taxon>
        <taxon>Trachipleistophora</taxon>
    </lineage>
</organism>
<evidence type="ECO:0000256" key="2">
    <source>
        <dbReference type="ARBA" id="ARBA00022723"/>
    </source>
</evidence>
<keyword evidence="2 5" id="KW-0479">Metal-binding</keyword>
<keyword evidence="8" id="KW-0540">Nuclease</keyword>
<protein>
    <submittedName>
        <fullName evidence="8">Apurinic/apyrimidinic endonuclease</fullName>
        <ecNumber evidence="8">4.2.99.18</ecNumber>
    </submittedName>
</protein>
<dbReference type="EMBL" id="JH994046">
    <property type="protein sequence ID" value="ELQ74334.1"/>
    <property type="molecule type" value="Genomic_DNA"/>
</dbReference>
<dbReference type="InParanoid" id="L7JSC8"/>
<dbReference type="Pfam" id="PF03372">
    <property type="entry name" value="Exo_endo_phos"/>
    <property type="match status" value="1"/>
</dbReference>
<gene>
    <name evidence="8" type="ORF">THOM_2742</name>
</gene>
<evidence type="ECO:0000256" key="3">
    <source>
        <dbReference type="ARBA" id="ARBA00022801"/>
    </source>
</evidence>
<keyword evidence="5" id="KW-0464">Manganese</keyword>
<dbReference type="PANTHER" id="PTHR22748">
    <property type="entry name" value="AP ENDONUCLEASE"/>
    <property type="match status" value="1"/>
</dbReference>
<evidence type="ECO:0000256" key="6">
    <source>
        <dbReference type="PIRSR" id="PIRSR604808-3"/>
    </source>
</evidence>
<dbReference type="GO" id="GO:0046872">
    <property type="term" value="F:metal ion binding"/>
    <property type="evidence" value="ECO:0007669"/>
    <property type="project" value="UniProtKB-KW"/>
</dbReference>
<feature type="site" description="Transition state stabilizer" evidence="6">
    <location>
        <position position="219"/>
    </location>
</feature>
<name>L7JSC8_TRAHO</name>
<dbReference type="STRING" id="72359.L7JSC8"/>
<dbReference type="GO" id="GO:0005634">
    <property type="term" value="C:nucleus"/>
    <property type="evidence" value="ECO:0007669"/>
    <property type="project" value="TreeGrafter"/>
</dbReference>
<proteinExistence type="inferred from homology"/>
<dbReference type="SUPFAM" id="SSF56219">
    <property type="entry name" value="DNase I-like"/>
    <property type="match status" value="1"/>
</dbReference>
<dbReference type="AlphaFoldDB" id="L7JSC8"/>
<feature type="binding site" evidence="5">
    <location>
        <position position="219"/>
    </location>
    <ligand>
        <name>Mg(2+)</name>
        <dbReference type="ChEBI" id="CHEBI:18420"/>
        <label>1</label>
    </ligand>
</feature>
<evidence type="ECO:0000256" key="1">
    <source>
        <dbReference type="ARBA" id="ARBA00007092"/>
    </source>
</evidence>